<dbReference type="AlphaFoldDB" id="A0A9D2LDR3"/>
<dbReference type="Proteomes" id="UP000823823">
    <property type="component" value="Unassembled WGS sequence"/>
</dbReference>
<accession>A0A9D2LDR3</accession>
<reference evidence="2" key="2">
    <citation type="submission" date="2021-04" db="EMBL/GenBank/DDBJ databases">
        <authorList>
            <person name="Gilroy R."/>
        </authorList>
    </citation>
    <scope>NUCLEOTIDE SEQUENCE</scope>
    <source>
        <strain evidence="2">ChiHjej13B12-24818</strain>
    </source>
</reference>
<feature type="transmembrane region" description="Helical" evidence="1">
    <location>
        <begin position="21"/>
        <end position="42"/>
    </location>
</feature>
<organism evidence="2 3">
    <name type="scientific">Candidatus Brachybacterium merdavium</name>
    <dbReference type="NCBI Taxonomy" id="2838513"/>
    <lineage>
        <taxon>Bacteria</taxon>
        <taxon>Bacillati</taxon>
        <taxon>Actinomycetota</taxon>
        <taxon>Actinomycetes</taxon>
        <taxon>Micrococcales</taxon>
        <taxon>Dermabacteraceae</taxon>
        <taxon>Brachybacterium</taxon>
    </lineage>
</organism>
<evidence type="ECO:0000313" key="2">
    <source>
        <dbReference type="EMBL" id="HJB10752.1"/>
    </source>
</evidence>
<keyword evidence="1" id="KW-0812">Transmembrane</keyword>
<name>A0A9D2LDR3_9MICO</name>
<sequence>MSGERRSASDERRSRAGLGDRWRMTLSALVAVVAGLALGVFVFDSVPAALMTTLLLAIAMVFSVRSDQRRSERQ</sequence>
<keyword evidence="1" id="KW-0472">Membrane</keyword>
<keyword evidence="1" id="KW-1133">Transmembrane helix</keyword>
<protein>
    <submittedName>
        <fullName evidence="2">Uncharacterized protein</fullName>
    </submittedName>
</protein>
<reference evidence="2" key="1">
    <citation type="journal article" date="2021" name="PeerJ">
        <title>Extensive microbial diversity within the chicken gut microbiome revealed by metagenomics and culture.</title>
        <authorList>
            <person name="Gilroy R."/>
            <person name="Ravi A."/>
            <person name="Getino M."/>
            <person name="Pursley I."/>
            <person name="Horton D.L."/>
            <person name="Alikhan N.F."/>
            <person name="Baker D."/>
            <person name="Gharbi K."/>
            <person name="Hall N."/>
            <person name="Watson M."/>
            <person name="Adriaenssens E.M."/>
            <person name="Foster-Nyarko E."/>
            <person name="Jarju S."/>
            <person name="Secka A."/>
            <person name="Antonio M."/>
            <person name="Oren A."/>
            <person name="Chaudhuri R.R."/>
            <person name="La Ragione R."/>
            <person name="Hildebrand F."/>
            <person name="Pallen M.J."/>
        </authorList>
    </citation>
    <scope>NUCLEOTIDE SEQUENCE</scope>
    <source>
        <strain evidence="2">ChiHjej13B12-24818</strain>
    </source>
</reference>
<dbReference type="EMBL" id="DWZH01000070">
    <property type="protein sequence ID" value="HJB10752.1"/>
    <property type="molecule type" value="Genomic_DNA"/>
</dbReference>
<comment type="caution">
    <text evidence="2">The sequence shown here is derived from an EMBL/GenBank/DDBJ whole genome shotgun (WGS) entry which is preliminary data.</text>
</comment>
<proteinExistence type="predicted"/>
<evidence type="ECO:0000256" key="1">
    <source>
        <dbReference type="SAM" id="Phobius"/>
    </source>
</evidence>
<evidence type="ECO:0000313" key="3">
    <source>
        <dbReference type="Proteomes" id="UP000823823"/>
    </source>
</evidence>
<feature type="transmembrane region" description="Helical" evidence="1">
    <location>
        <begin position="48"/>
        <end position="64"/>
    </location>
</feature>
<gene>
    <name evidence="2" type="ORF">H9786_09530</name>
</gene>